<dbReference type="InterPro" id="IPR058031">
    <property type="entry name" value="AAA_lid_NorR"/>
</dbReference>
<evidence type="ECO:0000256" key="2">
    <source>
        <dbReference type="ARBA" id="ARBA00022840"/>
    </source>
</evidence>
<evidence type="ECO:0000256" key="5">
    <source>
        <dbReference type="PROSITE-ProRule" id="PRU00169"/>
    </source>
</evidence>
<dbReference type="GO" id="GO:0006355">
    <property type="term" value="P:regulation of DNA-templated transcription"/>
    <property type="evidence" value="ECO:0007669"/>
    <property type="project" value="InterPro"/>
</dbReference>
<dbReference type="InterPro" id="IPR025662">
    <property type="entry name" value="Sigma_54_int_dom_ATP-bd_1"/>
</dbReference>
<name>A0A956NI37_UNCEI</name>
<evidence type="ECO:0000256" key="1">
    <source>
        <dbReference type="ARBA" id="ARBA00022741"/>
    </source>
</evidence>
<keyword evidence="2" id="KW-0067">ATP-binding</keyword>
<dbReference type="SMART" id="SM00382">
    <property type="entry name" value="AAA"/>
    <property type="match status" value="1"/>
</dbReference>
<dbReference type="Gene3D" id="1.10.8.60">
    <property type="match status" value="1"/>
</dbReference>
<feature type="domain" description="Sigma-54 factor interaction" evidence="6">
    <location>
        <begin position="152"/>
        <end position="381"/>
    </location>
</feature>
<evidence type="ECO:0000256" key="3">
    <source>
        <dbReference type="ARBA" id="ARBA00023015"/>
    </source>
</evidence>
<dbReference type="PROSITE" id="PS00688">
    <property type="entry name" value="SIGMA54_INTERACT_3"/>
    <property type="match status" value="1"/>
</dbReference>
<protein>
    <submittedName>
        <fullName evidence="8">Sigma-54-dependent Fis family transcriptional regulator</fullName>
    </submittedName>
</protein>
<evidence type="ECO:0000259" key="7">
    <source>
        <dbReference type="PROSITE" id="PS50110"/>
    </source>
</evidence>
<evidence type="ECO:0000259" key="6">
    <source>
        <dbReference type="PROSITE" id="PS50045"/>
    </source>
</evidence>
<accession>A0A956NI37</accession>
<dbReference type="GO" id="GO:0000160">
    <property type="term" value="P:phosphorelay signal transduction system"/>
    <property type="evidence" value="ECO:0007669"/>
    <property type="project" value="InterPro"/>
</dbReference>
<gene>
    <name evidence="8" type="ORF">KDA27_26485</name>
</gene>
<sequence>MLVRVLVALRAAESRHRWVQLLPQEGVVSLEFGESDDLWALIHETDFDLIVLERGRLPNPPSAGVRQIRALPDHPDVIVAVDHEDPEERANLLAAGCIAVINVAVQDPTLRDTLHAIVQRRRSETDRRLDMTEGVPPGSTVGTVPSRGLLGLTARSMPMQRLLAQARLIADSDTTVLITGETGVGKEYLARAIRADSHRSGGPFVPVNCGALPEGLLETELFGHERGAFTGATRARRGFFELAHRGTLFLDEVAELPFHLQVKLLRVLEDRRVQRVGGESSFLVDVRVMAATNRDLEEEVARGRLREDLYYRLAVVTLVVPPLRDRAEDIPDLVRSRFRRLTDLSGKRGREIGPDAMEALCSYAWPGNVRELFNALEQVTILSSRPVVEVADLPHRIASGRKGMPGSDSGGLSEAESTDVLTARPPVDKVNSFAGVALDGEWAQTKDAVLAKLESAYLDRLLTQTAGRVGLVASRAGLSPRTVFALMKKHGLTKERYRRK</sequence>
<evidence type="ECO:0000313" key="9">
    <source>
        <dbReference type="Proteomes" id="UP000739538"/>
    </source>
</evidence>
<dbReference type="Pfam" id="PF25601">
    <property type="entry name" value="AAA_lid_14"/>
    <property type="match status" value="1"/>
</dbReference>
<dbReference type="SUPFAM" id="SSF52540">
    <property type="entry name" value="P-loop containing nucleoside triphosphate hydrolases"/>
    <property type="match status" value="1"/>
</dbReference>
<comment type="caution">
    <text evidence="5">Lacks conserved residue(s) required for the propagation of feature annotation.</text>
</comment>
<feature type="domain" description="Response regulatory" evidence="7">
    <location>
        <begin position="4"/>
        <end position="118"/>
    </location>
</feature>
<reference evidence="8" key="2">
    <citation type="journal article" date="2021" name="Microbiome">
        <title>Successional dynamics and alternative stable states in a saline activated sludge microbial community over 9 years.</title>
        <authorList>
            <person name="Wang Y."/>
            <person name="Ye J."/>
            <person name="Ju F."/>
            <person name="Liu L."/>
            <person name="Boyd J.A."/>
            <person name="Deng Y."/>
            <person name="Parks D.H."/>
            <person name="Jiang X."/>
            <person name="Yin X."/>
            <person name="Woodcroft B.J."/>
            <person name="Tyson G.W."/>
            <person name="Hugenholtz P."/>
            <person name="Polz M.F."/>
            <person name="Zhang T."/>
        </authorList>
    </citation>
    <scope>NUCLEOTIDE SEQUENCE</scope>
    <source>
        <strain evidence="8">HKST-UBA02</strain>
    </source>
</reference>
<dbReference type="CDD" id="cd00009">
    <property type="entry name" value="AAA"/>
    <property type="match status" value="1"/>
</dbReference>
<dbReference type="PROSITE" id="PS50110">
    <property type="entry name" value="RESPONSE_REGULATORY"/>
    <property type="match status" value="1"/>
</dbReference>
<proteinExistence type="predicted"/>
<dbReference type="FunFam" id="3.40.50.300:FF:000006">
    <property type="entry name" value="DNA-binding transcriptional regulator NtrC"/>
    <property type="match status" value="1"/>
</dbReference>
<dbReference type="InterPro" id="IPR025944">
    <property type="entry name" value="Sigma_54_int_dom_CS"/>
</dbReference>
<dbReference type="AlphaFoldDB" id="A0A956NI37"/>
<dbReference type="EMBL" id="JAGQHS010000325">
    <property type="protein sequence ID" value="MCA9759369.1"/>
    <property type="molecule type" value="Genomic_DNA"/>
</dbReference>
<keyword evidence="1" id="KW-0547">Nucleotide-binding</keyword>
<reference evidence="8" key="1">
    <citation type="submission" date="2020-04" db="EMBL/GenBank/DDBJ databases">
        <authorList>
            <person name="Zhang T."/>
        </authorList>
    </citation>
    <scope>NUCLEOTIDE SEQUENCE</scope>
    <source>
        <strain evidence="8">HKST-UBA02</strain>
    </source>
</reference>
<dbReference type="PROSITE" id="PS50045">
    <property type="entry name" value="SIGMA54_INTERACT_4"/>
    <property type="match status" value="1"/>
</dbReference>
<dbReference type="InterPro" id="IPR027417">
    <property type="entry name" value="P-loop_NTPase"/>
</dbReference>
<keyword evidence="4" id="KW-0804">Transcription</keyword>
<dbReference type="PANTHER" id="PTHR32071">
    <property type="entry name" value="TRANSCRIPTIONAL REGULATORY PROTEIN"/>
    <property type="match status" value="1"/>
</dbReference>
<organism evidence="8 9">
    <name type="scientific">Eiseniibacteriota bacterium</name>
    <dbReference type="NCBI Taxonomy" id="2212470"/>
    <lineage>
        <taxon>Bacteria</taxon>
        <taxon>Candidatus Eiseniibacteriota</taxon>
    </lineage>
</organism>
<dbReference type="Gene3D" id="3.40.50.300">
    <property type="entry name" value="P-loop containing nucleotide triphosphate hydrolases"/>
    <property type="match status" value="1"/>
</dbReference>
<comment type="caution">
    <text evidence="8">The sequence shown here is derived from an EMBL/GenBank/DDBJ whole genome shotgun (WGS) entry which is preliminary data.</text>
</comment>
<keyword evidence="3" id="KW-0805">Transcription regulation</keyword>
<dbReference type="Pfam" id="PF00158">
    <property type="entry name" value="Sigma54_activat"/>
    <property type="match status" value="1"/>
</dbReference>
<dbReference type="InterPro" id="IPR011006">
    <property type="entry name" value="CheY-like_superfamily"/>
</dbReference>
<dbReference type="Proteomes" id="UP000739538">
    <property type="component" value="Unassembled WGS sequence"/>
</dbReference>
<dbReference type="GO" id="GO:0005524">
    <property type="term" value="F:ATP binding"/>
    <property type="evidence" value="ECO:0007669"/>
    <property type="project" value="UniProtKB-KW"/>
</dbReference>
<evidence type="ECO:0000256" key="4">
    <source>
        <dbReference type="ARBA" id="ARBA00023163"/>
    </source>
</evidence>
<evidence type="ECO:0000313" key="8">
    <source>
        <dbReference type="EMBL" id="MCA9759369.1"/>
    </source>
</evidence>
<dbReference type="PROSITE" id="PS00675">
    <property type="entry name" value="SIGMA54_INTERACT_1"/>
    <property type="match status" value="1"/>
</dbReference>
<dbReference type="InterPro" id="IPR003593">
    <property type="entry name" value="AAA+_ATPase"/>
</dbReference>
<dbReference type="Gene3D" id="3.40.50.2300">
    <property type="match status" value="1"/>
</dbReference>
<dbReference type="InterPro" id="IPR002078">
    <property type="entry name" value="Sigma_54_int"/>
</dbReference>
<dbReference type="InterPro" id="IPR001789">
    <property type="entry name" value="Sig_transdc_resp-reg_receiver"/>
</dbReference>
<dbReference type="SUPFAM" id="SSF52172">
    <property type="entry name" value="CheY-like"/>
    <property type="match status" value="1"/>
</dbReference>